<evidence type="ECO:0000256" key="3">
    <source>
        <dbReference type="ARBA" id="ARBA00022448"/>
    </source>
</evidence>
<protein>
    <recommendedName>
        <fullName evidence="14">Solute carrier family 25 member 35</fullName>
    </recommendedName>
</protein>
<evidence type="ECO:0000256" key="7">
    <source>
        <dbReference type="ARBA" id="ARBA00022989"/>
    </source>
</evidence>
<dbReference type="PANTHER" id="PTHR45928:SF1">
    <property type="entry name" value="RE38146P"/>
    <property type="match status" value="1"/>
</dbReference>
<evidence type="ECO:0000256" key="8">
    <source>
        <dbReference type="ARBA" id="ARBA00023128"/>
    </source>
</evidence>
<keyword evidence="3 11" id="KW-0813">Transport</keyword>
<reference evidence="12" key="2">
    <citation type="submission" date="2021-08" db="EMBL/GenBank/DDBJ databases">
        <authorList>
            <person name="Eriksson T."/>
        </authorList>
    </citation>
    <scope>NUCLEOTIDE SEQUENCE</scope>
    <source>
        <strain evidence="12">Stoneville</strain>
        <tissue evidence="12">Whole head</tissue>
    </source>
</reference>
<dbReference type="SUPFAM" id="SSF103506">
    <property type="entry name" value="Mitochondrial carrier"/>
    <property type="match status" value="2"/>
</dbReference>
<dbReference type="Gene3D" id="1.50.40.10">
    <property type="entry name" value="Mitochondrial carrier domain"/>
    <property type="match status" value="2"/>
</dbReference>
<evidence type="ECO:0000313" key="13">
    <source>
        <dbReference type="Proteomes" id="UP000719412"/>
    </source>
</evidence>
<evidence type="ECO:0000313" key="12">
    <source>
        <dbReference type="EMBL" id="KAH0811869.1"/>
    </source>
</evidence>
<proteinExistence type="inferred from homology"/>
<accession>A0A8J6L5R7</accession>
<organism evidence="12 13">
    <name type="scientific">Tenebrio molitor</name>
    <name type="common">Yellow mealworm beetle</name>
    <dbReference type="NCBI Taxonomy" id="7067"/>
    <lineage>
        <taxon>Eukaryota</taxon>
        <taxon>Metazoa</taxon>
        <taxon>Ecdysozoa</taxon>
        <taxon>Arthropoda</taxon>
        <taxon>Hexapoda</taxon>
        <taxon>Insecta</taxon>
        <taxon>Pterygota</taxon>
        <taxon>Neoptera</taxon>
        <taxon>Endopterygota</taxon>
        <taxon>Coleoptera</taxon>
        <taxon>Polyphaga</taxon>
        <taxon>Cucujiformia</taxon>
        <taxon>Tenebrionidae</taxon>
        <taxon>Tenebrio</taxon>
    </lineage>
</organism>
<dbReference type="PANTHER" id="PTHR45928">
    <property type="entry name" value="RE38146P"/>
    <property type="match status" value="1"/>
</dbReference>
<evidence type="ECO:0000256" key="10">
    <source>
        <dbReference type="PROSITE-ProRule" id="PRU00282"/>
    </source>
</evidence>
<evidence type="ECO:0000256" key="4">
    <source>
        <dbReference type="ARBA" id="ARBA00022692"/>
    </source>
</evidence>
<evidence type="ECO:0000256" key="1">
    <source>
        <dbReference type="ARBA" id="ARBA00004448"/>
    </source>
</evidence>
<evidence type="ECO:0000256" key="9">
    <source>
        <dbReference type="ARBA" id="ARBA00023136"/>
    </source>
</evidence>
<evidence type="ECO:0000256" key="2">
    <source>
        <dbReference type="ARBA" id="ARBA00006375"/>
    </source>
</evidence>
<comment type="similarity">
    <text evidence="2 11">Belongs to the mitochondrial carrier (TC 2.A.29) family.</text>
</comment>
<dbReference type="InterPro" id="IPR051508">
    <property type="entry name" value="Mito_Carrier_Antiporter"/>
</dbReference>
<evidence type="ECO:0000256" key="11">
    <source>
        <dbReference type="RuleBase" id="RU000488"/>
    </source>
</evidence>
<keyword evidence="9 10" id="KW-0472">Membrane</keyword>
<keyword evidence="8" id="KW-0496">Mitochondrion</keyword>
<keyword evidence="6" id="KW-0999">Mitochondrion inner membrane</keyword>
<dbReference type="AlphaFoldDB" id="A0A8J6L5R7"/>
<dbReference type="InterPro" id="IPR023395">
    <property type="entry name" value="MCP_dom_sf"/>
</dbReference>
<dbReference type="Proteomes" id="UP000719412">
    <property type="component" value="Unassembled WGS sequence"/>
</dbReference>
<name>A0A8J6L5R7_TENMO</name>
<keyword evidence="5" id="KW-0677">Repeat</keyword>
<dbReference type="PROSITE" id="PS50920">
    <property type="entry name" value="SOLCAR"/>
    <property type="match status" value="4"/>
</dbReference>
<comment type="subcellular location">
    <subcellularLocation>
        <location evidence="1">Mitochondrion inner membrane</location>
        <topology evidence="1">Multi-pass membrane protein</topology>
    </subcellularLocation>
</comment>
<evidence type="ECO:0000256" key="5">
    <source>
        <dbReference type="ARBA" id="ARBA00022737"/>
    </source>
</evidence>
<keyword evidence="13" id="KW-1185">Reference proteome</keyword>
<sequence>MDFVIAGAAAVGAGFFTNPLEVLKTRMQLQGELHAKGEYTVHYKNTIHATYMIAKHDGILSLQKGLSPALWVQFILNGVRLGIYQTLENQGYVLGKDGNTVFYKSVLAGGIGGVAGQIACSPVFLVKTHLQTQSSESIAVGYQHKHQGMWQALKVISKEQGVTGAAAVGACFFTNPLEVLKTRMQLQGELRSKGEHAVHYKNVVHAAYVVAKNDGALALQKGLVPALWVQLIMNGMRLGTFQFGENRGYVTDKSGNLVFYKSVLVGGTGGVIGQFFASPFFLVKTHLQAQAAQAIAVGYQHNHEGTWNAFRKIFVKNGFKGLFRGAGASVPRAFVGSTSQLTSFKYSKEFLNKYEYFQGRPLLTSFCGSMVGGIAISVMMTPFDLIMTRLYNQPVDANGKGLLYSNYVDCVIKIFKTEGFSAFYKGVGPMYLRLGPHTVLCLVFWDELKMLYDKFWPQ</sequence>
<keyword evidence="4 10" id="KW-0812">Transmembrane</keyword>
<keyword evidence="7" id="KW-1133">Transmembrane helix</keyword>
<reference evidence="12" key="1">
    <citation type="journal article" date="2020" name="J Insects Food Feed">
        <title>The yellow mealworm (Tenebrio molitor) genome: a resource for the emerging insects as food and feed industry.</title>
        <authorList>
            <person name="Eriksson T."/>
            <person name="Andere A."/>
            <person name="Kelstrup H."/>
            <person name="Emery V."/>
            <person name="Picard C."/>
        </authorList>
    </citation>
    <scope>NUCLEOTIDE SEQUENCE</scope>
    <source>
        <strain evidence="12">Stoneville</strain>
        <tissue evidence="12">Whole head</tissue>
    </source>
</reference>
<gene>
    <name evidence="12" type="ORF">GEV33_010921</name>
</gene>
<feature type="repeat" description="Solcar" evidence="10">
    <location>
        <begin position="158"/>
        <end position="247"/>
    </location>
</feature>
<evidence type="ECO:0008006" key="14">
    <source>
        <dbReference type="Google" id="ProtNLM"/>
    </source>
</evidence>
<evidence type="ECO:0000256" key="6">
    <source>
        <dbReference type="ARBA" id="ARBA00022792"/>
    </source>
</evidence>
<feature type="repeat" description="Solcar" evidence="10">
    <location>
        <begin position="261"/>
        <end position="350"/>
    </location>
</feature>
<dbReference type="Pfam" id="PF00153">
    <property type="entry name" value="Mito_carr"/>
    <property type="match status" value="4"/>
</dbReference>
<feature type="repeat" description="Solcar" evidence="10">
    <location>
        <begin position="360"/>
        <end position="451"/>
    </location>
</feature>
<dbReference type="InterPro" id="IPR018108">
    <property type="entry name" value="MCP_transmembrane"/>
</dbReference>
<dbReference type="EMBL" id="JABDTM020026487">
    <property type="protein sequence ID" value="KAH0811869.1"/>
    <property type="molecule type" value="Genomic_DNA"/>
</dbReference>
<feature type="repeat" description="Solcar" evidence="10">
    <location>
        <begin position="1"/>
        <end position="90"/>
    </location>
</feature>
<comment type="caution">
    <text evidence="12">The sequence shown here is derived from an EMBL/GenBank/DDBJ whole genome shotgun (WGS) entry which is preliminary data.</text>
</comment>
<dbReference type="GO" id="GO:0005743">
    <property type="term" value="C:mitochondrial inner membrane"/>
    <property type="evidence" value="ECO:0007669"/>
    <property type="project" value="UniProtKB-SubCell"/>
</dbReference>